<evidence type="ECO:0000256" key="1">
    <source>
        <dbReference type="SAM" id="MobiDB-lite"/>
    </source>
</evidence>
<organism evidence="2 3">
    <name type="scientific">Tanacetum coccineum</name>
    <dbReference type="NCBI Taxonomy" id="301880"/>
    <lineage>
        <taxon>Eukaryota</taxon>
        <taxon>Viridiplantae</taxon>
        <taxon>Streptophyta</taxon>
        <taxon>Embryophyta</taxon>
        <taxon>Tracheophyta</taxon>
        <taxon>Spermatophyta</taxon>
        <taxon>Magnoliopsida</taxon>
        <taxon>eudicotyledons</taxon>
        <taxon>Gunneridae</taxon>
        <taxon>Pentapetalae</taxon>
        <taxon>asterids</taxon>
        <taxon>campanulids</taxon>
        <taxon>Asterales</taxon>
        <taxon>Asteraceae</taxon>
        <taxon>Asteroideae</taxon>
        <taxon>Anthemideae</taxon>
        <taxon>Anthemidinae</taxon>
        <taxon>Tanacetum</taxon>
    </lineage>
</organism>
<evidence type="ECO:0000313" key="3">
    <source>
        <dbReference type="Proteomes" id="UP001151760"/>
    </source>
</evidence>
<sequence length="512" mass="56436">MDLYHSRLTQDDLNDLIIKYKIPRDLHPQLPLEEFVMSELPNDVIDRADGDLRYPDAAIDDPRPAASSFSMADVRQLSTHVIKLRDMPEGVLVLSGLSRVWKSRVCDPVLQGANRNVIGIHDFLCLPEWIGSEVQEEAHLDVRSTLQRLPFYCTPLATTDAVILDPTPEDLAIGTPSSKILAKAEASQKRKASTSGDTSSHVAKRNRSSLAQSSGSTTRPSLFVGDSDDESGGDDDACVDIPLVIPLCSAAVIPFSKNQGGSSALEGSNTRDSRGKGIMVNDAAAPSVDESRPRPSSRPAPSFRDVSRDAIHANFFHFSVGPYYATYPEGGVAGNYEFTREEWDAPYRPTLRVLTKEVFKDPAVCKTVVDQFPTPGEMVRVESLFDDQLTAKMSVLHCMMMSHGGEIPARYRGLHESHHDATLKKQVSRINDKLYSSDASFAKSKAKGKERKKKIKSLTKSLDNFAKLRWMSLAVLIKAYRFEGRREMNIRSGVEGHSSRGELLSLAANAGF</sequence>
<dbReference type="Proteomes" id="UP001151760">
    <property type="component" value="Unassembled WGS sequence"/>
</dbReference>
<keyword evidence="3" id="KW-1185">Reference proteome</keyword>
<feature type="region of interest" description="Disordered" evidence="1">
    <location>
        <begin position="183"/>
        <end position="235"/>
    </location>
</feature>
<comment type="caution">
    <text evidence="2">The sequence shown here is derived from an EMBL/GenBank/DDBJ whole genome shotgun (WGS) entry which is preliminary data.</text>
</comment>
<proteinExistence type="predicted"/>
<feature type="compositionally biased region" description="Polar residues" evidence="1">
    <location>
        <begin position="259"/>
        <end position="268"/>
    </location>
</feature>
<name>A0ABQ4XS45_9ASTR</name>
<feature type="region of interest" description="Disordered" evidence="1">
    <location>
        <begin position="259"/>
        <end position="304"/>
    </location>
</feature>
<reference evidence="2" key="1">
    <citation type="journal article" date="2022" name="Int. J. Mol. Sci.">
        <title>Draft Genome of Tanacetum Coccineum: Genomic Comparison of Closely Related Tanacetum-Family Plants.</title>
        <authorList>
            <person name="Yamashiro T."/>
            <person name="Shiraishi A."/>
            <person name="Nakayama K."/>
            <person name="Satake H."/>
        </authorList>
    </citation>
    <scope>NUCLEOTIDE SEQUENCE</scope>
</reference>
<dbReference type="EMBL" id="BQNB010009768">
    <property type="protein sequence ID" value="GJS68129.1"/>
    <property type="molecule type" value="Genomic_DNA"/>
</dbReference>
<gene>
    <name evidence="2" type="ORF">Tco_0682694</name>
</gene>
<protein>
    <submittedName>
        <fullName evidence="2">Uncharacterized protein</fullName>
    </submittedName>
</protein>
<evidence type="ECO:0000313" key="2">
    <source>
        <dbReference type="EMBL" id="GJS68129.1"/>
    </source>
</evidence>
<accession>A0ABQ4XS45</accession>
<feature type="compositionally biased region" description="Polar residues" evidence="1">
    <location>
        <begin position="208"/>
        <end position="220"/>
    </location>
</feature>
<feature type="compositionally biased region" description="Acidic residues" evidence="1">
    <location>
        <begin position="226"/>
        <end position="235"/>
    </location>
</feature>
<reference evidence="2" key="2">
    <citation type="submission" date="2022-01" db="EMBL/GenBank/DDBJ databases">
        <authorList>
            <person name="Yamashiro T."/>
            <person name="Shiraishi A."/>
            <person name="Satake H."/>
            <person name="Nakayama K."/>
        </authorList>
    </citation>
    <scope>NUCLEOTIDE SEQUENCE</scope>
</reference>